<dbReference type="AlphaFoldDB" id="A0A9W6KB38"/>
<accession>A0A9W6KB38</accession>
<feature type="transmembrane region" description="Helical" evidence="6">
    <location>
        <begin position="69"/>
        <end position="92"/>
    </location>
</feature>
<proteinExistence type="inferred from homology"/>
<keyword evidence="3 6" id="KW-0812">Transmembrane</keyword>
<dbReference type="PANTHER" id="PTHR31632">
    <property type="entry name" value="IRON TRANSPORTER FTH1"/>
    <property type="match status" value="1"/>
</dbReference>
<dbReference type="InterPro" id="IPR004923">
    <property type="entry name" value="FTR1/Fip1/EfeU"/>
</dbReference>
<reference evidence="7" key="2">
    <citation type="submission" date="2023-01" db="EMBL/GenBank/DDBJ databases">
        <authorList>
            <person name="Sun Q."/>
            <person name="Evtushenko L."/>
        </authorList>
    </citation>
    <scope>NUCLEOTIDE SEQUENCE</scope>
    <source>
        <strain evidence="7">VKM B-2935</strain>
    </source>
</reference>
<comment type="subcellular location">
    <subcellularLocation>
        <location evidence="1">Membrane</location>
        <topology evidence="1">Multi-pass membrane protein</topology>
    </subcellularLocation>
</comment>
<dbReference type="PANTHER" id="PTHR31632:SF2">
    <property type="entry name" value="PLASMA MEMBRANE IRON PERMEASE"/>
    <property type="match status" value="1"/>
</dbReference>
<keyword evidence="5 6" id="KW-0472">Membrane</keyword>
<gene>
    <name evidence="7" type="ORF">GCM10017655_38480</name>
</gene>
<evidence type="ECO:0000256" key="2">
    <source>
        <dbReference type="ARBA" id="ARBA00008333"/>
    </source>
</evidence>
<dbReference type="Pfam" id="PF03239">
    <property type="entry name" value="FTR1"/>
    <property type="match status" value="1"/>
</dbReference>
<comment type="caution">
    <text evidence="7">The sequence shown here is derived from an EMBL/GenBank/DDBJ whole genome shotgun (WGS) entry which is preliminary data.</text>
</comment>
<protein>
    <submittedName>
        <fullName evidence="7">Transport-related membrane protein</fullName>
    </submittedName>
</protein>
<feature type="transmembrane region" description="Helical" evidence="6">
    <location>
        <begin position="113"/>
        <end position="138"/>
    </location>
</feature>
<feature type="transmembrane region" description="Helical" evidence="6">
    <location>
        <begin position="247"/>
        <end position="268"/>
    </location>
</feature>
<dbReference type="RefSeq" id="WP_271196959.1">
    <property type="nucleotide sequence ID" value="NZ_BSFN01000013.1"/>
</dbReference>
<evidence type="ECO:0000256" key="5">
    <source>
        <dbReference type="ARBA" id="ARBA00023136"/>
    </source>
</evidence>
<reference evidence="7" key="1">
    <citation type="journal article" date="2014" name="Int. J. Syst. Evol. Microbiol.">
        <title>Complete genome sequence of Corynebacterium casei LMG S-19264T (=DSM 44701T), isolated from a smear-ripened cheese.</title>
        <authorList>
            <consortium name="US DOE Joint Genome Institute (JGI-PGF)"/>
            <person name="Walter F."/>
            <person name="Albersmeier A."/>
            <person name="Kalinowski J."/>
            <person name="Ruckert C."/>
        </authorList>
    </citation>
    <scope>NUCLEOTIDE SEQUENCE</scope>
    <source>
        <strain evidence="7">VKM B-2935</strain>
    </source>
</reference>
<evidence type="ECO:0000256" key="1">
    <source>
        <dbReference type="ARBA" id="ARBA00004141"/>
    </source>
</evidence>
<evidence type="ECO:0000256" key="4">
    <source>
        <dbReference type="ARBA" id="ARBA00022989"/>
    </source>
</evidence>
<dbReference type="GO" id="GO:0015093">
    <property type="term" value="F:ferrous iron transmembrane transporter activity"/>
    <property type="evidence" value="ECO:0007669"/>
    <property type="project" value="TreeGrafter"/>
</dbReference>
<dbReference type="Proteomes" id="UP001143328">
    <property type="component" value="Unassembled WGS sequence"/>
</dbReference>
<evidence type="ECO:0000256" key="3">
    <source>
        <dbReference type="ARBA" id="ARBA00022692"/>
    </source>
</evidence>
<keyword evidence="8" id="KW-1185">Reference proteome</keyword>
<sequence length="282" mass="29764">MLSTALIVFREILEAALVISIVLAATKGVPRRSFWICVGSFGGVLGGCLVAVFAEEISEWASGMGQEVFNAAVTLLAVFMLAWHSIWMARHGREMSMRLNMMGQAVSSGQKPLTGLAVVIGVAVLREGSETVLFLYGIVAGDSGQTAQMLTGGLLGIASGAIAGAAIYFGLLRVAMRHLFKVTNGLIILLAAGMASQCVGFLVAADLLPSFGDTLWDSSWLLTDNSILSKVLHTLIGYTSQPAGIQVFAYALTICSIVTLANVFGQPYRDGLTNSRSRDVVA</sequence>
<organism evidence="7 8">
    <name type="scientific">Pseudomonas turukhanskensis</name>
    <dbReference type="NCBI Taxonomy" id="1806536"/>
    <lineage>
        <taxon>Bacteria</taxon>
        <taxon>Pseudomonadati</taxon>
        <taxon>Pseudomonadota</taxon>
        <taxon>Gammaproteobacteria</taxon>
        <taxon>Pseudomonadales</taxon>
        <taxon>Pseudomonadaceae</taxon>
        <taxon>Pseudomonas</taxon>
    </lineage>
</organism>
<evidence type="ECO:0000313" key="8">
    <source>
        <dbReference type="Proteomes" id="UP001143328"/>
    </source>
</evidence>
<name>A0A9W6KB38_9PSED</name>
<dbReference type="GO" id="GO:0033573">
    <property type="term" value="C:high-affinity iron permease complex"/>
    <property type="evidence" value="ECO:0007669"/>
    <property type="project" value="InterPro"/>
</dbReference>
<comment type="similarity">
    <text evidence="2">Belongs to the oxidase-dependent Fe transporter (OFeT) (TC 9.A.10.1) family.</text>
</comment>
<evidence type="ECO:0000313" key="7">
    <source>
        <dbReference type="EMBL" id="GLK90784.1"/>
    </source>
</evidence>
<feature type="transmembrane region" description="Helical" evidence="6">
    <location>
        <begin position="33"/>
        <end position="54"/>
    </location>
</feature>
<evidence type="ECO:0000256" key="6">
    <source>
        <dbReference type="SAM" id="Phobius"/>
    </source>
</evidence>
<feature type="transmembrane region" description="Helical" evidence="6">
    <location>
        <begin position="150"/>
        <end position="172"/>
    </location>
</feature>
<keyword evidence="4 6" id="KW-1133">Transmembrane helix</keyword>
<feature type="transmembrane region" description="Helical" evidence="6">
    <location>
        <begin position="184"/>
        <end position="205"/>
    </location>
</feature>
<dbReference type="EMBL" id="BSFN01000013">
    <property type="protein sequence ID" value="GLK90784.1"/>
    <property type="molecule type" value="Genomic_DNA"/>
</dbReference>